<dbReference type="PANTHER" id="PTHR12321:SF98">
    <property type="entry name" value="PHD FINGER PROTEIN ALFIN-LIKE 5"/>
    <property type="match status" value="1"/>
</dbReference>
<dbReference type="GO" id="GO:0006325">
    <property type="term" value="P:chromatin organization"/>
    <property type="evidence" value="ECO:0007669"/>
    <property type="project" value="UniProtKB-UniRule"/>
</dbReference>
<name>A0ABC8K294_ERUVS</name>
<dbReference type="InterPro" id="IPR019787">
    <property type="entry name" value="Znf_PHD-finger"/>
</dbReference>
<evidence type="ECO:0000256" key="6">
    <source>
        <dbReference type="ARBA" id="ARBA00022853"/>
    </source>
</evidence>
<evidence type="ECO:0000313" key="14">
    <source>
        <dbReference type="EMBL" id="CAH8352380.1"/>
    </source>
</evidence>
<organism evidence="14 15">
    <name type="scientific">Eruca vesicaria subsp. sativa</name>
    <name type="common">Garden rocket</name>
    <name type="synonym">Eruca sativa</name>
    <dbReference type="NCBI Taxonomy" id="29727"/>
    <lineage>
        <taxon>Eukaryota</taxon>
        <taxon>Viridiplantae</taxon>
        <taxon>Streptophyta</taxon>
        <taxon>Embryophyta</taxon>
        <taxon>Tracheophyta</taxon>
        <taxon>Spermatophyta</taxon>
        <taxon>Magnoliopsida</taxon>
        <taxon>eudicotyledons</taxon>
        <taxon>Gunneridae</taxon>
        <taxon>Pentapetalae</taxon>
        <taxon>rosids</taxon>
        <taxon>malvids</taxon>
        <taxon>Brassicales</taxon>
        <taxon>Brassicaceae</taxon>
        <taxon>Brassiceae</taxon>
        <taxon>Eruca</taxon>
    </lineage>
</organism>
<evidence type="ECO:0000259" key="13">
    <source>
        <dbReference type="PROSITE" id="PS50016"/>
    </source>
</evidence>
<dbReference type="Gene3D" id="3.30.40.10">
    <property type="entry name" value="Zinc/RING finger domain, C3HC4 (zinc finger)"/>
    <property type="match status" value="1"/>
</dbReference>
<dbReference type="PROSITE" id="PS50016">
    <property type="entry name" value="ZF_PHD_2"/>
    <property type="match status" value="1"/>
</dbReference>
<keyword evidence="15" id="KW-1185">Reference proteome</keyword>
<dbReference type="InterPro" id="IPR045104">
    <property type="entry name" value="Alfin"/>
</dbReference>
<gene>
    <name evidence="14" type="ORF">ERUC_LOCUS18600</name>
</gene>
<keyword evidence="3 11" id="KW-0479">Metal-binding</keyword>
<comment type="similarity">
    <text evidence="2 11">Belongs to the Alfin family.</text>
</comment>
<evidence type="ECO:0000256" key="12">
    <source>
        <dbReference type="SAM" id="MobiDB-lite"/>
    </source>
</evidence>
<evidence type="ECO:0000256" key="11">
    <source>
        <dbReference type="RuleBase" id="RU369089"/>
    </source>
</evidence>
<dbReference type="Proteomes" id="UP001642260">
    <property type="component" value="Unassembled WGS sequence"/>
</dbReference>
<evidence type="ECO:0000256" key="1">
    <source>
        <dbReference type="ARBA" id="ARBA00004123"/>
    </source>
</evidence>
<dbReference type="PANTHER" id="PTHR12321">
    <property type="entry name" value="CPG BINDING PROTEIN"/>
    <property type="match status" value="1"/>
</dbReference>
<keyword evidence="7 11" id="KW-0805">Transcription regulation</keyword>
<feature type="compositionally biased region" description="Acidic residues" evidence="12">
    <location>
        <begin position="198"/>
        <end position="207"/>
    </location>
</feature>
<evidence type="ECO:0000256" key="10">
    <source>
        <dbReference type="PROSITE-ProRule" id="PRU00146"/>
    </source>
</evidence>
<keyword evidence="6 11" id="KW-0156">Chromatin regulator</keyword>
<evidence type="ECO:0000256" key="3">
    <source>
        <dbReference type="ARBA" id="ARBA00022723"/>
    </source>
</evidence>
<dbReference type="GO" id="GO:0008270">
    <property type="term" value="F:zinc ion binding"/>
    <property type="evidence" value="ECO:0007669"/>
    <property type="project" value="UniProtKB-KW"/>
</dbReference>
<dbReference type="EMBL" id="CAKOAT010174932">
    <property type="protein sequence ID" value="CAH8352380.1"/>
    <property type="molecule type" value="Genomic_DNA"/>
</dbReference>
<dbReference type="SMART" id="SM00249">
    <property type="entry name" value="PHD"/>
    <property type="match status" value="1"/>
</dbReference>
<accession>A0ABC8K294</accession>
<dbReference type="SUPFAM" id="SSF57903">
    <property type="entry name" value="FYVE/PHD zinc finger"/>
    <property type="match status" value="1"/>
</dbReference>
<reference evidence="14 15" key="1">
    <citation type="submission" date="2022-03" db="EMBL/GenBank/DDBJ databases">
        <authorList>
            <person name="Macdonald S."/>
            <person name="Ahmed S."/>
            <person name="Newling K."/>
        </authorList>
    </citation>
    <scope>NUCLEOTIDE SEQUENCE [LARGE SCALE GENOMIC DNA]</scope>
</reference>
<keyword evidence="5 11" id="KW-0862">Zinc</keyword>
<dbReference type="FunFam" id="3.30.40.10:FF:000306">
    <property type="entry name" value="PHD finger alfin-like protein"/>
    <property type="match status" value="1"/>
</dbReference>
<comment type="function">
    <text evidence="11">Histone-binding component that specifically recognizes H3 tails trimethylated on 'Lys-4' (H3K4me3), which mark transcription start sites of virtually all active genes.</text>
</comment>
<comment type="domain">
    <text evidence="11">The PHD-type zinc finger mediates the binding to H3K4me3.</text>
</comment>
<comment type="subcellular location">
    <subcellularLocation>
        <location evidence="1 11">Nucleus</location>
    </subcellularLocation>
</comment>
<keyword evidence="4 10" id="KW-0863">Zinc-finger</keyword>
<proteinExistence type="inferred from homology"/>
<evidence type="ECO:0000256" key="8">
    <source>
        <dbReference type="ARBA" id="ARBA00023163"/>
    </source>
</evidence>
<evidence type="ECO:0000256" key="9">
    <source>
        <dbReference type="ARBA" id="ARBA00023242"/>
    </source>
</evidence>
<evidence type="ECO:0000256" key="4">
    <source>
        <dbReference type="ARBA" id="ARBA00022771"/>
    </source>
</evidence>
<evidence type="ECO:0000313" key="15">
    <source>
        <dbReference type="Proteomes" id="UP001642260"/>
    </source>
</evidence>
<evidence type="ECO:0000256" key="2">
    <source>
        <dbReference type="ARBA" id="ARBA00010445"/>
    </source>
</evidence>
<feature type="domain" description="PHD-type" evidence="13">
    <location>
        <begin position="209"/>
        <end position="261"/>
    </location>
</feature>
<feature type="compositionally biased region" description="Polar residues" evidence="12">
    <location>
        <begin position="155"/>
        <end position="170"/>
    </location>
</feature>
<dbReference type="Pfam" id="PF12165">
    <property type="entry name" value="Alfin"/>
    <property type="match status" value="1"/>
</dbReference>
<dbReference type="InterPro" id="IPR013083">
    <property type="entry name" value="Znf_RING/FYVE/PHD"/>
</dbReference>
<dbReference type="InterPro" id="IPR019786">
    <property type="entry name" value="Zinc_finger_PHD-type_CS"/>
</dbReference>
<dbReference type="AlphaFoldDB" id="A0ABC8K294"/>
<dbReference type="PROSITE" id="PS01359">
    <property type="entry name" value="ZF_PHD_1"/>
    <property type="match status" value="1"/>
</dbReference>
<evidence type="ECO:0000256" key="7">
    <source>
        <dbReference type="ARBA" id="ARBA00023015"/>
    </source>
</evidence>
<comment type="caution">
    <text evidence="14">The sequence shown here is derived from an EMBL/GenBank/DDBJ whole genome shotgun (WGS) entry which is preliminary data.</text>
</comment>
<feature type="region of interest" description="Disordered" evidence="12">
    <location>
        <begin position="146"/>
        <end position="207"/>
    </location>
</feature>
<dbReference type="InterPro" id="IPR021998">
    <property type="entry name" value="Alfin_N"/>
</dbReference>
<dbReference type="GO" id="GO:0006355">
    <property type="term" value="P:regulation of DNA-templated transcription"/>
    <property type="evidence" value="ECO:0007669"/>
    <property type="project" value="UniProtKB-UniRule"/>
</dbReference>
<dbReference type="InterPro" id="IPR044104">
    <property type="entry name" value="PHD_AL_plant"/>
</dbReference>
<dbReference type="Pfam" id="PF00628">
    <property type="entry name" value="PHD"/>
    <property type="match status" value="1"/>
</dbReference>
<keyword evidence="8 11" id="KW-0804">Transcription</keyword>
<dbReference type="CDD" id="cd15613">
    <property type="entry name" value="PHD_AL_plant"/>
    <property type="match status" value="1"/>
</dbReference>
<evidence type="ECO:0000256" key="5">
    <source>
        <dbReference type="ARBA" id="ARBA00022833"/>
    </source>
</evidence>
<dbReference type="InterPro" id="IPR011011">
    <property type="entry name" value="Znf_FYVE_PHD"/>
</dbReference>
<dbReference type="GO" id="GO:0042393">
    <property type="term" value="F:histone binding"/>
    <property type="evidence" value="ECO:0007669"/>
    <property type="project" value="UniProtKB-UniRule"/>
</dbReference>
<keyword evidence="9 11" id="KW-0539">Nucleus</keyword>
<dbReference type="InterPro" id="IPR001965">
    <property type="entry name" value="Znf_PHD"/>
</dbReference>
<comment type="subunit">
    <text evidence="11">Interacts with H3K4me3 and to a lesser extent with H3K4me2.</text>
</comment>
<dbReference type="GO" id="GO:0005634">
    <property type="term" value="C:nucleus"/>
    <property type="evidence" value="ECO:0007669"/>
    <property type="project" value="UniProtKB-SubCell"/>
</dbReference>
<protein>
    <recommendedName>
        <fullName evidence="11">PHD finger protein ALFIN-LIKE</fullName>
    </recommendedName>
</protein>
<sequence>MEEGGGGGGAQYKPRTVEEVFRDFKGRRGAILRALTTDVQEFFQQCEPEKDNLCLYGFPNEVWEVNLPAEEVPPELPEPALGINFVRDGMQEKDWLSLVAVHSDAWLLSVSFYLASRFGFDKADRKRLFNMINEVPTVFEVVTGTAKNQTKEKPSSANQNGNRSNSNSKVRSLDGKSSKTIQAMDEEGLEQEEKEKEEVDEEDEEEHGETLCGACGENYASDEFWICCDMCEKWFHGTCVKITPARAEHIKHYKCPSCSSNKRARP</sequence>